<keyword evidence="1" id="KW-0472">Membrane</keyword>
<sequence length="198" mass="22667">MWAFLLSAFLHAIGCWLCVSLMLYLLFKPEKPVRLPGIKIQGMVPANFKKLSQKLSDIIYQLLLSHKEDLKVQVTAPEKMDKLMPHIESHIDFFLREKLPKSMPMIAMLIGDKTIGQIKEVFVTEIKVLFPELIGQYMDGLMEDDRLYPLLTEKLQSASVLNYVTAMKSNLSKLFFKIKLGAFVFGLAYGLLISWIIL</sequence>
<keyword evidence="3" id="KW-1185">Reference proteome</keyword>
<evidence type="ECO:0000313" key="3">
    <source>
        <dbReference type="Proteomes" id="UP000199041"/>
    </source>
</evidence>
<name>A0A1H4C3G5_9BACT</name>
<feature type="transmembrane region" description="Helical" evidence="1">
    <location>
        <begin position="178"/>
        <end position="197"/>
    </location>
</feature>
<keyword evidence="1" id="KW-1133">Transmembrane helix</keyword>
<organism evidence="2 3">
    <name type="scientific">Arachidicoccus rhizosphaerae</name>
    <dbReference type="NCBI Taxonomy" id="551991"/>
    <lineage>
        <taxon>Bacteria</taxon>
        <taxon>Pseudomonadati</taxon>
        <taxon>Bacteroidota</taxon>
        <taxon>Chitinophagia</taxon>
        <taxon>Chitinophagales</taxon>
        <taxon>Chitinophagaceae</taxon>
        <taxon>Arachidicoccus</taxon>
    </lineage>
</organism>
<evidence type="ECO:0000313" key="2">
    <source>
        <dbReference type="EMBL" id="SEA54919.1"/>
    </source>
</evidence>
<feature type="transmembrane region" description="Helical" evidence="1">
    <location>
        <begin position="6"/>
        <end position="27"/>
    </location>
</feature>
<dbReference type="EMBL" id="FNQY01000027">
    <property type="protein sequence ID" value="SEA54919.1"/>
    <property type="molecule type" value="Genomic_DNA"/>
</dbReference>
<dbReference type="RefSeq" id="WP_091400720.1">
    <property type="nucleotide sequence ID" value="NZ_FNQY01000027.1"/>
</dbReference>
<dbReference type="AlphaFoldDB" id="A0A1H4C3G5"/>
<dbReference type="OrthoDB" id="9787430at2"/>
<evidence type="ECO:0008006" key="4">
    <source>
        <dbReference type="Google" id="ProtNLM"/>
    </source>
</evidence>
<keyword evidence="1" id="KW-0812">Transmembrane</keyword>
<protein>
    <recommendedName>
        <fullName evidence="4">DUF445 domain-containing protein</fullName>
    </recommendedName>
</protein>
<gene>
    <name evidence="2" type="ORF">SAMN05192529_12710</name>
</gene>
<dbReference type="Proteomes" id="UP000199041">
    <property type="component" value="Unassembled WGS sequence"/>
</dbReference>
<accession>A0A1H4C3G5</accession>
<proteinExistence type="predicted"/>
<reference evidence="2 3" key="1">
    <citation type="submission" date="2016-10" db="EMBL/GenBank/DDBJ databases">
        <authorList>
            <person name="de Groot N.N."/>
        </authorList>
    </citation>
    <scope>NUCLEOTIDE SEQUENCE [LARGE SCALE GENOMIC DNA]</scope>
    <source>
        <strain evidence="2 3">Vu-144</strain>
    </source>
</reference>
<evidence type="ECO:0000256" key="1">
    <source>
        <dbReference type="SAM" id="Phobius"/>
    </source>
</evidence>
<dbReference type="STRING" id="551991.SAMN05192529_12710"/>